<feature type="signal peptide" evidence="2">
    <location>
        <begin position="1"/>
        <end position="22"/>
    </location>
</feature>
<name>A0A1J0A415_9ENTE</name>
<keyword evidence="5" id="KW-1185">Reference proteome</keyword>
<dbReference type="AlphaFoldDB" id="A0A1J0A415"/>
<feature type="compositionally biased region" description="Basic and acidic residues" evidence="1">
    <location>
        <begin position="113"/>
        <end position="140"/>
    </location>
</feature>
<proteinExistence type="predicted"/>
<gene>
    <name evidence="4" type="ORF">BHY08_01885</name>
</gene>
<evidence type="ECO:0000256" key="1">
    <source>
        <dbReference type="SAM" id="MobiDB-lite"/>
    </source>
</evidence>
<evidence type="ECO:0000313" key="5">
    <source>
        <dbReference type="Proteomes" id="UP000191200"/>
    </source>
</evidence>
<dbReference type="STRING" id="519472.BHY08_01885"/>
<dbReference type="PROSITE" id="PS51257">
    <property type="entry name" value="PROKAR_LIPOPROTEIN"/>
    <property type="match status" value="1"/>
</dbReference>
<dbReference type="Pfam" id="PF15983">
    <property type="entry name" value="DUF4767"/>
    <property type="match status" value="1"/>
</dbReference>
<accession>A0A1J0A415</accession>
<evidence type="ECO:0000259" key="3">
    <source>
        <dbReference type="Pfam" id="PF15983"/>
    </source>
</evidence>
<protein>
    <recommendedName>
        <fullName evidence="3">DUF4767 domain-containing protein</fullName>
    </recommendedName>
</protein>
<feature type="domain" description="DUF4767" evidence="3">
    <location>
        <begin position="143"/>
        <end position="279"/>
    </location>
</feature>
<organism evidence="4 5">
    <name type="scientific">Vagococcus teuberi</name>
    <dbReference type="NCBI Taxonomy" id="519472"/>
    <lineage>
        <taxon>Bacteria</taxon>
        <taxon>Bacillati</taxon>
        <taxon>Bacillota</taxon>
        <taxon>Bacilli</taxon>
        <taxon>Lactobacillales</taxon>
        <taxon>Enterococcaceae</taxon>
        <taxon>Vagococcus</taxon>
    </lineage>
</organism>
<dbReference type="KEGG" id="vte:BHY08_01885"/>
<reference evidence="4 5" key="1">
    <citation type="submission" date="2016-09" db="EMBL/GenBank/DDBJ databases">
        <title>Vagococcus teuberi sp. nov., isolated from the Malian artisanal sour milk fene.</title>
        <authorList>
            <person name="Wullschleger S."/>
            <person name="Seifert C."/>
            <person name="Baumgartner S."/>
            <person name="Lacroix C."/>
            <person name="Bonfoh B."/>
            <person name="Stevens M.J."/>
            <person name="Meile L."/>
        </authorList>
    </citation>
    <scope>NUCLEOTIDE SEQUENCE [LARGE SCALE GENOMIC DNA]</scope>
    <source>
        <strain evidence="4 5">DSM 21459</strain>
    </source>
</reference>
<evidence type="ECO:0000256" key="2">
    <source>
        <dbReference type="SAM" id="SignalP"/>
    </source>
</evidence>
<dbReference type="RefSeq" id="WP_071456253.1">
    <property type="nucleotide sequence ID" value="NZ_CP017267.1"/>
</dbReference>
<dbReference type="EMBL" id="CP017267">
    <property type="protein sequence ID" value="APB30685.1"/>
    <property type="molecule type" value="Genomic_DNA"/>
</dbReference>
<dbReference type="Proteomes" id="UP000191200">
    <property type="component" value="Chromosome"/>
</dbReference>
<evidence type="ECO:0000313" key="4">
    <source>
        <dbReference type="EMBL" id="APB30685.1"/>
    </source>
</evidence>
<feature type="region of interest" description="Disordered" evidence="1">
    <location>
        <begin position="113"/>
        <end position="145"/>
    </location>
</feature>
<dbReference type="OrthoDB" id="2149782at2"/>
<keyword evidence="2" id="KW-0732">Signal</keyword>
<sequence length="425" mass="47716">MTKRLRSFIVLGLALVVMTACGNSDTFDQSMQKTKEAIIEKKFEQAEGFVEMALESKPKDDEAKNYQTQLKHYNKALEYKEAKDKEKALSELDSVIKIKKGSDKLVEYAKKEKEKLEATKTSESKETDKTEESSNKKDETTNSLWNDAKKDSLRGFMSQFSNKMGQNYKEYNQSNSVDLYGLKVPGDIFNGTWTMAINNQPVQVEWSETGEGSAPYQLVAVYSDADTQPYLQKHVYFFIIENGQPKVYVTQQNQGNNENYLHFSETQNPDIKAGFSQIVGGDVAQSTKSTSTSYENNKLLAAKVLIKMASLSESRVNELLNSTTTYSLYPNKSLQIWETGVYLPEDVTVISGNPLSAGMFTYHNNGDGTVTSYPVPSHYQDKEWDDPVKGKELANKVISDASVINIKDVSDDLANKLIPIIENDV</sequence>
<dbReference type="InterPro" id="IPR031927">
    <property type="entry name" value="DUF4767"/>
</dbReference>
<feature type="chain" id="PRO_5009608596" description="DUF4767 domain-containing protein" evidence="2">
    <location>
        <begin position="23"/>
        <end position="425"/>
    </location>
</feature>